<dbReference type="PANTHER" id="PTHR35569:SF1">
    <property type="entry name" value="CYANAMIDE HYDRATASE DDI2-RELATED"/>
    <property type="match status" value="1"/>
</dbReference>
<proteinExistence type="predicted"/>
<dbReference type="NCBIfam" id="TIGR03401">
    <property type="entry name" value="cyanamide_fam"/>
    <property type="match status" value="1"/>
</dbReference>
<feature type="domain" description="HD" evidence="1">
    <location>
        <begin position="17"/>
        <end position="126"/>
    </location>
</feature>
<dbReference type="OrthoDB" id="409121at2759"/>
<dbReference type="AlphaFoldDB" id="A0A2T2N9D0"/>
<dbReference type="InterPro" id="IPR006674">
    <property type="entry name" value="HD_domain"/>
</dbReference>
<dbReference type="SUPFAM" id="SSF109604">
    <property type="entry name" value="HD-domain/PDEase-like"/>
    <property type="match status" value="1"/>
</dbReference>
<gene>
    <name evidence="2" type="ORF">BS50DRAFT_504053</name>
</gene>
<organism evidence="2 3">
    <name type="scientific">Corynespora cassiicola Philippines</name>
    <dbReference type="NCBI Taxonomy" id="1448308"/>
    <lineage>
        <taxon>Eukaryota</taxon>
        <taxon>Fungi</taxon>
        <taxon>Dikarya</taxon>
        <taxon>Ascomycota</taxon>
        <taxon>Pezizomycotina</taxon>
        <taxon>Dothideomycetes</taxon>
        <taxon>Pleosporomycetidae</taxon>
        <taxon>Pleosporales</taxon>
        <taxon>Corynesporascaceae</taxon>
        <taxon>Corynespora</taxon>
    </lineage>
</organism>
<dbReference type="Gene3D" id="1.10.3210.10">
    <property type="entry name" value="Hypothetical protein af1432"/>
    <property type="match status" value="1"/>
</dbReference>
<accession>A0A2T2N9D0</accession>
<protein>
    <submittedName>
        <fullName evidence="2">Cyanamide hydratase</fullName>
    </submittedName>
</protein>
<evidence type="ECO:0000313" key="3">
    <source>
        <dbReference type="Proteomes" id="UP000240883"/>
    </source>
</evidence>
<dbReference type="PANTHER" id="PTHR35569">
    <property type="entry name" value="CYANAMIDE HYDRATASE DDI2-RELATED"/>
    <property type="match status" value="1"/>
</dbReference>
<sequence length="192" mass="21515">LVKKTYEYAKKELPEKIFNHSMHVYYYGAAIVNTHFPHMSSMLETYFLTCLLHNIGTSDTNLSGTRMSFEFYGAYKALKFLTQNEAPKDQAEAIAEAIIRHADLGDTGTITSLGQLIQLSTVFDNVGLNAHLVHADTIASVVAAFPRNKWSPAFAACMREEMALKPWCHTTANEDNGLCADVEKNWAMEPYE</sequence>
<dbReference type="Pfam" id="PF01966">
    <property type="entry name" value="HD"/>
    <property type="match status" value="1"/>
</dbReference>
<name>A0A2T2N9D0_CORCC</name>
<keyword evidence="3" id="KW-1185">Reference proteome</keyword>
<dbReference type="InterPro" id="IPR017771">
    <property type="entry name" value="Cyanamide_hydratase_HD"/>
</dbReference>
<feature type="non-terminal residue" evidence="2">
    <location>
        <position position="1"/>
    </location>
</feature>
<dbReference type="EMBL" id="KZ678143">
    <property type="protein sequence ID" value="PSN61846.1"/>
    <property type="molecule type" value="Genomic_DNA"/>
</dbReference>
<reference evidence="2 3" key="1">
    <citation type="journal article" date="2018" name="Front. Microbiol.">
        <title>Genome-Wide Analysis of Corynespora cassiicola Leaf Fall Disease Putative Effectors.</title>
        <authorList>
            <person name="Lopez D."/>
            <person name="Ribeiro S."/>
            <person name="Label P."/>
            <person name="Fumanal B."/>
            <person name="Venisse J.S."/>
            <person name="Kohler A."/>
            <person name="de Oliveira R.R."/>
            <person name="Labutti K."/>
            <person name="Lipzen A."/>
            <person name="Lail K."/>
            <person name="Bauer D."/>
            <person name="Ohm R.A."/>
            <person name="Barry K.W."/>
            <person name="Spatafora J."/>
            <person name="Grigoriev I.V."/>
            <person name="Martin F.M."/>
            <person name="Pujade-Renaud V."/>
        </authorList>
    </citation>
    <scope>NUCLEOTIDE SEQUENCE [LARGE SCALE GENOMIC DNA]</scope>
    <source>
        <strain evidence="2 3">Philippines</strain>
    </source>
</reference>
<evidence type="ECO:0000313" key="2">
    <source>
        <dbReference type="EMBL" id="PSN61846.1"/>
    </source>
</evidence>
<dbReference type="PROSITE" id="PS51831">
    <property type="entry name" value="HD"/>
    <property type="match status" value="1"/>
</dbReference>
<evidence type="ECO:0000259" key="1">
    <source>
        <dbReference type="PROSITE" id="PS51831"/>
    </source>
</evidence>
<dbReference type="Proteomes" id="UP000240883">
    <property type="component" value="Unassembled WGS sequence"/>
</dbReference>